<reference evidence="1" key="1">
    <citation type="journal article" date="2023" name="DNA Res.">
        <title>Chromosome-level genome assembly of Phrynocephalus forsythii using third-generation DNA sequencing and Hi-C analysis.</title>
        <authorList>
            <person name="Qi Y."/>
            <person name="Zhao W."/>
            <person name="Zhao Y."/>
            <person name="Niu C."/>
            <person name="Cao S."/>
            <person name="Zhang Y."/>
        </authorList>
    </citation>
    <scope>NUCLEOTIDE SEQUENCE</scope>
    <source>
        <tissue evidence="1">Muscle</tissue>
    </source>
</reference>
<gene>
    <name evidence="1" type="ORF">JRQ81_008467</name>
</gene>
<evidence type="ECO:0000313" key="1">
    <source>
        <dbReference type="EMBL" id="KAJ7307969.1"/>
    </source>
</evidence>
<protein>
    <submittedName>
        <fullName evidence="1">Uncharacterized protein</fullName>
    </submittedName>
</protein>
<accession>A0A9Q1ASP9</accession>
<sequence length="74" mass="8245">MPDSAGTALVMTYEGRTDQETGLINREALKRISIFQPVDENGLLVPPVPHAEGLRYPQRNESRLPCGCRTPRKP</sequence>
<name>A0A9Q1ASP9_9SAUR</name>
<keyword evidence="2" id="KW-1185">Reference proteome</keyword>
<proteinExistence type="predicted"/>
<evidence type="ECO:0000313" key="2">
    <source>
        <dbReference type="Proteomes" id="UP001142489"/>
    </source>
</evidence>
<dbReference type="EMBL" id="JAPFRF010000018">
    <property type="protein sequence ID" value="KAJ7307969.1"/>
    <property type="molecule type" value="Genomic_DNA"/>
</dbReference>
<organism evidence="1 2">
    <name type="scientific">Phrynocephalus forsythii</name>
    <dbReference type="NCBI Taxonomy" id="171643"/>
    <lineage>
        <taxon>Eukaryota</taxon>
        <taxon>Metazoa</taxon>
        <taxon>Chordata</taxon>
        <taxon>Craniata</taxon>
        <taxon>Vertebrata</taxon>
        <taxon>Euteleostomi</taxon>
        <taxon>Lepidosauria</taxon>
        <taxon>Squamata</taxon>
        <taxon>Bifurcata</taxon>
        <taxon>Unidentata</taxon>
        <taxon>Episquamata</taxon>
        <taxon>Toxicofera</taxon>
        <taxon>Iguania</taxon>
        <taxon>Acrodonta</taxon>
        <taxon>Agamidae</taxon>
        <taxon>Agaminae</taxon>
        <taxon>Phrynocephalus</taxon>
    </lineage>
</organism>
<dbReference type="AlphaFoldDB" id="A0A9Q1ASP9"/>
<dbReference type="Proteomes" id="UP001142489">
    <property type="component" value="Unassembled WGS sequence"/>
</dbReference>
<comment type="caution">
    <text evidence="1">The sequence shown here is derived from an EMBL/GenBank/DDBJ whole genome shotgun (WGS) entry which is preliminary data.</text>
</comment>